<keyword evidence="5" id="KW-1185">Reference proteome</keyword>
<dbReference type="Pfam" id="PF03413">
    <property type="entry name" value="PepSY"/>
    <property type="match status" value="1"/>
</dbReference>
<dbReference type="RefSeq" id="WP_345273486.1">
    <property type="nucleotide sequence ID" value="NZ_BAABIM010000007.1"/>
</dbReference>
<protein>
    <recommendedName>
        <fullName evidence="3">PepSY domain-containing protein</fullName>
    </recommendedName>
</protein>
<reference evidence="5" key="1">
    <citation type="journal article" date="2019" name="Int. J. Syst. Evol. Microbiol.">
        <title>The Global Catalogue of Microorganisms (GCM) 10K type strain sequencing project: providing services to taxonomists for standard genome sequencing and annotation.</title>
        <authorList>
            <consortium name="The Broad Institute Genomics Platform"/>
            <consortium name="The Broad Institute Genome Sequencing Center for Infectious Disease"/>
            <person name="Wu L."/>
            <person name="Ma J."/>
        </authorList>
    </citation>
    <scope>NUCLEOTIDE SEQUENCE [LARGE SCALE GENOMIC DNA]</scope>
    <source>
        <strain evidence="5">JCM 18127</strain>
    </source>
</reference>
<evidence type="ECO:0000313" key="5">
    <source>
        <dbReference type="Proteomes" id="UP001500621"/>
    </source>
</evidence>
<feature type="domain" description="PepSY" evidence="3">
    <location>
        <begin position="161"/>
        <end position="219"/>
    </location>
</feature>
<evidence type="ECO:0000256" key="1">
    <source>
        <dbReference type="SAM" id="MobiDB-lite"/>
    </source>
</evidence>
<dbReference type="EMBL" id="BAABIM010000007">
    <property type="protein sequence ID" value="GAA4700232.1"/>
    <property type="molecule type" value="Genomic_DNA"/>
</dbReference>
<dbReference type="PROSITE" id="PS51257">
    <property type="entry name" value="PROKAR_LIPOPROTEIN"/>
    <property type="match status" value="1"/>
</dbReference>
<keyword evidence="2" id="KW-0732">Signal</keyword>
<comment type="caution">
    <text evidence="4">The sequence shown here is derived from an EMBL/GenBank/DDBJ whole genome shotgun (WGS) entry which is preliminary data.</text>
</comment>
<gene>
    <name evidence="4" type="ORF">GCM10023226_43870</name>
</gene>
<feature type="compositionally biased region" description="Low complexity" evidence="1">
    <location>
        <begin position="48"/>
        <end position="86"/>
    </location>
</feature>
<feature type="region of interest" description="Disordered" evidence="1">
    <location>
        <begin position="24"/>
        <end position="86"/>
    </location>
</feature>
<accession>A0ABP8X437</accession>
<evidence type="ECO:0000313" key="4">
    <source>
        <dbReference type="EMBL" id="GAA4700232.1"/>
    </source>
</evidence>
<proteinExistence type="predicted"/>
<feature type="region of interest" description="Disordered" evidence="1">
    <location>
        <begin position="130"/>
        <end position="152"/>
    </location>
</feature>
<dbReference type="Proteomes" id="UP001500621">
    <property type="component" value="Unassembled WGS sequence"/>
</dbReference>
<dbReference type="Gene3D" id="3.10.450.40">
    <property type="match status" value="1"/>
</dbReference>
<name>A0ABP8X437_9ACTN</name>
<feature type="signal peptide" evidence="2">
    <location>
        <begin position="1"/>
        <end position="25"/>
    </location>
</feature>
<dbReference type="InterPro" id="IPR025711">
    <property type="entry name" value="PepSY"/>
</dbReference>
<evidence type="ECO:0000259" key="3">
    <source>
        <dbReference type="Pfam" id="PF03413"/>
    </source>
</evidence>
<dbReference type="Gene3D" id="3.30.505.20">
    <property type="match status" value="1"/>
</dbReference>
<evidence type="ECO:0000256" key="2">
    <source>
        <dbReference type="SAM" id="SignalP"/>
    </source>
</evidence>
<organism evidence="4 5">
    <name type="scientific">Nocardioides nanhaiensis</name>
    <dbReference type="NCBI Taxonomy" id="1476871"/>
    <lineage>
        <taxon>Bacteria</taxon>
        <taxon>Bacillati</taxon>
        <taxon>Actinomycetota</taxon>
        <taxon>Actinomycetes</taxon>
        <taxon>Propionibacteriales</taxon>
        <taxon>Nocardioidaceae</taxon>
        <taxon>Nocardioides</taxon>
    </lineage>
</organism>
<feature type="chain" id="PRO_5045794155" description="PepSY domain-containing protein" evidence="2">
    <location>
        <begin position="26"/>
        <end position="222"/>
    </location>
</feature>
<sequence>MNARRPARLLAAASLPLVLALSACGSDDDDRDDTTALAPSASAADGDTATPTPSEAPTSAAPSTAPTQAPSSGGSAAGSSDDEAALAAARTALDAAGGTVVTVDTDRGGWEVVVAAADGSETEVGLDAAGTAVTRGPQPEDRDEDAEDRAETQRAVQAARVSYADALATARGVVSGKPLDSVDLSEDDGRITWDVQFGDGAAEQTVVINAGSGQVLGTERDD</sequence>